<feature type="compositionally biased region" description="Basic residues" evidence="7">
    <location>
        <begin position="315"/>
        <end position="324"/>
    </location>
</feature>
<proteinExistence type="evidence at transcript level"/>
<dbReference type="GO" id="GO:0003700">
    <property type="term" value="F:DNA-binding transcription factor activity"/>
    <property type="evidence" value="ECO:0007669"/>
    <property type="project" value="InterPro"/>
</dbReference>
<feature type="domain" description="BHLH" evidence="8">
    <location>
        <begin position="328"/>
        <end position="377"/>
    </location>
</feature>
<dbReference type="InterPro" id="IPR025610">
    <property type="entry name" value="MYC/MYB_N"/>
</dbReference>
<dbReference type="GO" id="GO:0000976">
    <property type="term" value="F:transcription cis-regulatory region binding"/>
    <property type="evidence" value="ECO:0007669"/>
    <property type="project" value="TreeGrafter"/>
</dbReference>
<dbReference type="InterPro" id="IPR011598">
    <property type="entry name" value="bHLH_dom"/>
</dbReference>
<keyword evidence="3 5" id="KW-0804">Transcription</keyword>
<dbReference type="SMART" id="SM00353">
    <property type="entry name" value="HLH"/>
    <property type="match status" value="1"/>
</dbReference>
<organism evidence="9">
    <name type="scientific">Fagopyrum tataricum</name>
    <name type="common">Tartarian buckwheat</name>
    <name type="synonym">Polygonum tataricum</name>
    <dbReference type="NCBI Taxonomy" id="62330"/>
    <lineage>
        <taxon>Eukaryota</taxon>
        <taxon>Viridiplantae</taxon>
        <taxon>Streptophyta</taxon>
        <taxon>Embryophyta</taxon>
        <taxon>Tracheophyta</taxon>
        <taxon>Spermatophyta</taxon>
        <taxon>Magnoliopsida</taxon>
        <taxon>eudicotyledons</taxon>
        <taxon>Gunneridae</taxon>
        <taxon>Pentapetalae</taxon>
        <taxon>Caryophyllales</taxon>
        <taxon>Polygonaceae</taxon>
        <taxon>Polygonoideae</taxon>
        <taxon>Fagopyreae</taxon>
        <taxon>Fagopyrum</taxon>
    </lineage>
</organism>
<dbReference type="InterPro" id="IPR045084">
    <property type="entry name" value="AIB/MYC-like"/>
</dbReference>
<name>A0A140E394_FAGTA</name>
<dbReference type="PANTHER" id="PTHR11514">
    <property type="entry name" value="MYC"/>
    <property type="match status" value="1"/>
</dbReference>
<feature type="coiled-coil region" evidence="6">
    <location>
        <begin position="367"/>
        <end position="401"/>
    </location>
</feature>
<dbReference type="InterPro" id="IPR054502">
    <property type="entry name" value="bHLH-TF_ACT-like_plant"/>
</dbReference>
<evidence type="ECO:0000313" key="9">
    <source>
        <dbReference type="EMBL" id="AMK74868.1"/>
    </source>
</evidence>
<feature type="region of interest" description="Disordered" evidence="7">
    <location>
        <begin position="24"/>
        <end position="51"/>
    </location>
</feature>
<dbReference type="Pfam" id="PF00010">
    <property type="entry name" value="HLH"/>
    <property type="match status" value="1"/>
</dbReference>
<dbReference type="InterPro" id="IPR036638">
    <property type="entry name" value="HLH_DNA-bd_sf"/>
</dbReference>
<evidence type="ECO:0000256" key="6">
    <source>
        <dbReference type="SAM" id="Coils"/>
    </source>
</evidence>
<dbReference type="AlphaFoldDB" id="A0A140E394"/>
<feature type="compositionally biased region" description="Low complexity" evidence="7">
    <location>
        <begin position="24"/>
        <end position="37"/>
    </location>
</feature>
<dbReference type="Pfam" id="PF14215">
    <property type="entry name" value="bHLH-MYC_N"/>
    <property type="match status" value="1"/>
</dbReference>
<dbReference type="PROSITE" id="PS50888">
    <property type="entry name" value="BHLH"/>
    <property type="match status" value="1"/>
</dbReference>
<dbReference type="CDD" id="cd11449">
    <property type="entry name" value="bHLH_AtAIB_like"/>
    <property type="match status" value="1"/>
</dbReference>
<comment type="subcellular location">
    <subcellularLocation>
        <location evidence="1 5">Nucleus</location>
    </subcellularLocation>
</comment>
<dbReference type="PANTHER" id="PTHR11514:SF43">
    <property type="entry name" value="TRANSCRIPTION FACTOR MYC2"/>
    <property type="match status" value="1"/>
</dbReference>
<protein>
    <recommendedName>
        <fullName evidence="5">Transcription factor</fullName>
        <shortName evidence="5">bHLH transcription factor</shortName>
    </recommendedName>
    <alternativeName>
        <fullName evidence="5">Basic helix-loop-helix protein</fullName>
    </alternativeName>
</protein>
<keyword evidence="2 5" id="KW-0805">Transcription regulation</keyword>
<evidence type="ECO:0000256" key="3">
    <source>
        <dbReference type="ARBA" id="ARBA00023163"/>
    </source>
</evidence>
<sequence length="511" mass="56709">MMNLWNNDDFGFFTDSFTPFDSSSTSSAWSPAATPNSGTGVRPRLARSNQDGVQNKLQGLIDSAADRWTYAIYWQRSSDGQSLTWGDGYYKDPSASGGAKQVNQVEQEHRKRVIRELNSLISGRSSHKNDAIEDDVSDTEWFFLISMTQSFPIGSDLPGRVLFESGPIWLSGSGNLSGSPWDRTRQGAVFGFRTLACIPTFSGVVELGSTDDLLHNPVLVNKIMVLFNQEGFDAQCSNGLMETSARSAVQKGNFSRELNFSEFGMKAGDVMSFGESKTILSFNSMAVKSDSDQSDLEASMMREAESSPAVEIEKRPRKRGRKPANGRDEPLNHVEAERQRREKLNQKFYSLRAVVPNVSKMDKASLLEDAVSYINELKSKLHKAESEKKTLVSQVECLKTEVLASKEQSRYSNGGVPRLDQGANSKQADLDIDVKIIGRDAMVRVNCNKSNHPAARLMMALKELELEVTHASVSVVNDLMIQQATVRMGNRYYSPDHLRIVLEAKVSDTRG</sequence>
<keyword evidence="4 5" id="KW-0539">Nucleus</keyword>
<feature type="region of interest" description="Disordered" evidence="7">
    <location>
        <begin position="293"/>
        <end position="336"/>
    </location>
</feature>
<accession>A0A140E394</accession>
<dbReference type="GO" id="GO:0005634">
    <property type="term" value="C:nucleus"/>
    <property type="evidence" value="ECO:0007669"/>
    <property type="project" value="UniProtKB-SubCell"/>
</dbReference>
<dbReference type="Pfam" id="PF22754">
    <property type="entry name" value="bHLH-TF_ACT-like_plant"/>
    <property type="match status" value="1"/>
</dbReference>
<evidence type="ECO:0000256" key="5">
    <source>
        <dbReference type="RuleBase" id="RU369104"/>
    </source>
</evidence>
<keyword evidence="6" id="KW-0175">Coiled coil</keyword>
<feature type="compositionally biased region" description="Basic and acidic residues" evidence="7">
    <location>
        <begin position="325"/>
        <end position="336"/>
    </location>
</feature>
<dbReference type="SUPFAM" id="SSF47459">
    <property type="entry name" value="HLH, helix-loop-helix DNA-binding domain"/>
    <property type="match status" value="1"/>
</dbReference>
<evidence type="ECO:0000256" key="2">
    <source>
        <dbReference type="ARBA" id="ARBA00023015"/>
    </source>
</evidence>
<evidence type="ECO:0000256" key="7">
    <source>
        <dbReference type="SAM" id="MobiDB-lite"/>
    </source>
</evidence>
<evidence type="ECO:0000256" key="4">
    <source>
        <dbReference type="ARBA" id="ARBA00023242"/>
    </source>
</evidence>
<evidence type="ECO:0000259" key="8">
    <source>
        <dbReference type="PROSITE" id="PS50888"/>
    </source>
</evidence>
<dbReference type="GO" id="GO:0046983">
    <property type="term" value="F:protein dimerization activity"/>
    <property type="evidence" value="ECO:0007669"/>
    <property type="project" value="InterPro"/>
</dbReference>
<reference evidence="9" key="1">
    <citation type="submission" date="2015-09" db="EMBL/GenBank/DDBJ databases">
        <title>Cloning of two bHLH transcription factor genes from tartary buckwheat and their expression during abiotic stress.</title>
        <authorList>
            <person name="Luo X."/>
            <person name="Zhao H."/>
            <person name="Xue J."/>
            <person name="Li C."/>
            <person name="Chen H."/>
            <person name="Wu Q."/>
        </authorList>
    </citation>
    <scope>NUCLEOTIDE SEQUENCE</scope>
</reference>
<dbReference type="EMBL" id="KT737455">
    <property type="protein sequence ID" value="AMK74868.1"/>
    <property type="molecule type" value="mRNA"/>
</dbReference>
<evidence type="ECO:0000256" key="1">
    <source>
        <dbReference type="ARBA" id="ARBA00004123"/>
    </source>
</evidence>
<dbReference type="Gene3D" id="4.10.280.10">
    <property type="entry name" value="Helix-loop-helix DNA-binding domain"/>
    <property type="match status" value="1"/>
</dbReference>